<proteinExistence type="predicted"/>
<evidence type="ECO:0000313" key="3">
    <source>
        <dbReference type="EMBL" id="KPA79258.1"/>
    </source>
</evidence>
<organism evidence="3 4">
    <name type="scientific">Leptomonas pyrrhocoris</name>
    <name type="common">Firebug parasite</name>
    <dbReference type="NCBI Taxonomy" id="157538"/>
    <lineage>
        <taxon>Eukaryota</taxon>
        <taxon>Discoba</taxon>
        <taxon>Euglenozoa</taxon>
        <taxon>Kinetoplastea</taxon>
        <taxon>Metakinetoplastina</taxon>
        <taxon>Trypanosomatida</taxon>
        <taxon>Trypanosomatidae</taxon>
        <taxon>Leishmaniinae</taxon>
        <taxon>Leptomonas</taxon>
    </lineage>
</organism>
<keyword evidence="2" id="KW-0812">Transmembrane</keyword>
<dbReference type="VEuPathDB" id="TriTrypDB:LpyrH10_11_1990"/>
<dbReference type="OrthoDB" id="277172at2759"/>
<feature type="compositionally biased region" description="Basic and acidic residues" evidence="1">
    <location>
        <begin position="236"/>
        <end position="251"/>
    </location>
</feature>
<accession>A0A0N1J4R4</accession>
<dbReference type="EMBL" id="LGTL01000011">
    <property type="protein sequence ID" value="KPA79258.1"/>
    <property type="molecule type" value="Genomic_DNA"/>
</dbReference>
<sequence length="484" mass="53366">MAPSKGSVKGGATPLERPSDDDDDKPKESKHGIPYNSAGGGEVYSDGTIGSFLSSVRTFFVEERQRPSLQSTMVIGPDYHTRHPQWMEDKLVAINGSPLTDLERRDSTHWSNKYRKELDVAEAVQEVKRQRRYEVDHDVLGYVARMRRFLGLSMPLDEDYAVQHVRARHKLEEEARWLQANADAASGEARDTAGDAAAAPAATATNHGAAASPSPSLPPGHPVGVLPRGESPLLSELKKRPRPQDRPDKHKLGFFSAPWQALMESVETGKPLTKVVNEYRPRVDFYGLDAFLDATPSFVWFSMKCGIAIGLFQGTVKAVQAVNVDVQFLKASGVGVLSILNMSVFASVVKWGGNTTLFAIAFCMGDRLMKRIKQHTLPPHDAQHRSTANYVLGLSFSGAMVGVLPWWVLNDVGLALRMATSGLAVGGALGLMVGLSVDKLVALNTSRLDATNRQLRRYEALMHRQREWVEEERSKCTGSSYVWW</sequence>
<dbReference type="AlphaFoldDB" id="A0A0N1J4R4"/>
<feature type="region of interest" description="Disordered" evidence="1">
    <location>
        <begin position="1"/>
        <end position="42"/>
    </location>
</feature>
<dbReference type="GeneID" id="26906024"/>
<evidence type="ECO:0000313" key="4">
    <source>
        <dbReference type="Proteomes" id="UP000037923"/>
    </source>
</evidence>
<dbReference type="Proteomes" id="UP000037923">
    <property type="component" value="Unassembled WGS sequence"/>
</dbReference>
<evidence type="ECO:0000256" key="1">
    <source>
        <dbReference type="SAM" id="MobiDB-lite"/>
    </source>
</evidence>
<evidence type="ECO:0000256" key="2">
    <source>
        <dbReference type="SAM" id="Phobius"/>
    </source>
</evidence>
<dbReference type="RefSeq" id="XP_015657697.1">
    <property type="nucleotide sequence ID" value="XM_015803872.1"/>
</dbReference>
<gene>
    <name evidence="3" type="ORF">ABB37_05734</name>
</gene>
<feature type="transmembrane region" description="Helical" evidence="2">
    <location>
        <begin position="414"/>
        <end position="437"/>
    </location>
</feature>
<feature type="transmembrane region" description="Helical" evidence="2">
    <location>
        <begin position="390"/>
        <end position="408"/>
    </location>
</feature>
<comment type="caution">
    <text evidence="3">The sequence shown here is derived from an EMBL/GenBank/DDBJ whole genome shotgun (WGS) entry which is preliminary data.</text>
</comment>
<feature type="region of interest" description="Disordered" evidence="1">
    <location>
        <begin position="182"/>
        <end position="251"/>
    </location>
</feature>
<reference evidence="3 4" key="1">
    <citation type="submission" date="2015-07" db="EMBL/GenBank/DDBJ databases">
        <title>High-quality genome of monoxenous trypanosomatid Leptomonas pyrrhocoris.</title>
        <authorList>
            <person name="Flegontov P."/>
            <person name="Butenko A."/>
            <person name="Firsov S."/>
            <person name="Vlcek C."/>
            <person name="Logacheva M.D."/>
            <person name="Field M."/>
            <person name="Filatov D."/>
            <person name="Flegontova O."/>
            <person name="Gerasimov E."/>
            <person name="Jackson A.P."/>
            <person name="Kelly S."/>
            <person name="Opperdoes F."/>
            <person name="O'Reilly A."/>
            <person name="Votypka J."/>
            <person name="Yurchenko V."/>
            <person name="Lukes J."/>
        </authorList>
    </citation>
    <scope>NUCLEOTIDE SEQUENCE [LARGE SCALE GENOMIC DNA]</scope>
    <source>
        <strain evidence="3">H10</strain>
    </source>
</reference>
<feature type="transmembrane region" description="Helical" evidence="2">
    <location>
        <begin position="351"/>
        <end position="369"/>
    </location>
</feature>
<keyword evidence="2" id="KW-1133">Transmembrane helix</keyword>
<keyword evidence="4" id="KW-1185">Reference proteome</keyword>
<name>A0A0N1J4R4_LEPPY</name>
<protein>
    <submittedName>
        <fullName evidence="3">Uncharacterized protein</fullName>
    </submittedName>
</protein>
<feature type="compositionally biased region" description="Low complexity" evidence="1">
    <location>
        <begin position="194"/>
        <end position="214"/>
    </location>
</feature>
<keyword evidence="2" id="KW-0472">Membrane</keyword>
<dbReference type="OMA" id="LPWWVLN"/>